<evidence type="ECO:0000256" key="4">
    <source>
        <dbReference type="ARBA" id="ARBA00040773"/>
    </source>
</evidence>
<sequence length="180" mass="19802">MGREGRGWDGTGRDVDGVWIRCGRAGDGMGWDRTGCGAAAGRDTGQNRTWDGMGTGQSTGWGDGTGWGLRSPAWCCPLLNTLASHNLEMKHLPGADPELVLLNHRYEELERIPLSDMTREEINQLVQKLGFYRKETPDAPVPEEFRFAPAKPLPTLQPPKAPAADSETPPERDDKEHPDL</sequence>
<comment type="similarity">
    <text evidence="1">Belongs to the selenoprotein M/F family.</text>
</comment>
<dbReference type="Ensembl" id="ENSAPLT00000027901.1">
    <property type="protein sequence ID" value="ENSAPLP00000031984.1"/>
    <property type="gene ID" value="ENSAPLG00000029209.1"/>
</dbReference>
<accession>A0A493U1Q9</accession>
<dbReference type="InterPro" id="IPR038219">
    <property type="entry name" value="Sep15/SelM_sf"/>
</dbReference>
<gene>
    <name evidence="7" type="primary">SELENOM</name>
</gene>
<feature type="compositionally biased region" description="Basic and acidic residues" evidence="5">
    <location>
        <begin position="169"/>
        <end position="180"/>
    </location>
</feature>
<dbReference type="InterPro" id="IPR039992">
    <property type="entry name" value="Sep15_SelM"/>
</dbReference>
<dbReference type="GO" id="GO:0016491">
    <property type="term" value="F:oxidoreductase activity"/>
    <property type="evidence" value="ECO:0007669"/>
    <property type="project" value="TreeGrafter"/>
</dbReference>
<keyword evidence="8" id="KW-1185">Reference proteome</keyword>
<feature type="compositionally biased region" description="Pro residues" evidence="5">
    <location>
        <begin position="151"/>
        <end position="161"/>
    </location>
</feature>
<reference evidence="7" key="3">
    <citation type="submission" date="2025-09" db="UniProtKB">
        <authorList>
            <consortium name="Ensembl"/>
        </authorList>
    </citation>
    <scope>IDENTIFICATION</scope>
</reference>
<evidence type="ECO:0000256" key="5">
    <source>
        <dbReference type="SAM" id="MobiDB-lite"/>
    </source>
</evidence>
<dbReference type="Gene3D" id="3.40.30.50">
    <property type="entry name" value="Sep15/SelM thioredoxin-like domain, active-site redox motif"/>
    <property type="match status" value="1"/>
</dbReference>
<feature type="domain" description="Selenoprotein F/M" evidence="6">
    <location>
        <begin position="85"/>
        <end position="131"/>
    </location>
</feature>
<dbReference type="Proteomes" id="UP000016666">
    <property type="component" value="Chromosome 16"/>
</dbReference>
<proteinExistence type="inferred from homology"/>
<reference evidence="7 8" key="1">
    <citation type="submission" date="2017-10" db="EMBL/GenBank/DDBJ databases">
        <title>A new Pekin duck reference genome.</title>
        <authorList>
            <person name="Hou Z.-C."/>
            <person name="Zhou Z.-K."/>
            <person name="Zhu F."/>
            <person name="Hou S.-S."/>
        </authorList>
    </citation>
    <scope>NUCLEOTIDE SEQUENCE [LARGE SCALE GENOMIC DNA]</scope>
</reference>
<dbReference type="Pfam" id="PF08806">
    <property type="entry name" value="Sep15_SelM"/>
    <property type="match status" value="1"/>
</dbReference>
<dbReference type="AlphaFoldDB" id="A0A493U1Q9"/>
<feature type="region of interest" description="Disordered" evidence="5">
    <location>
        <begin position="137"/>
        <end position="180"/>
    </location>
</feature>
<organism evidence="7 8">
    <name type="scientific">Anas platyrhynchos platyrhynchos</name>
    <name type="common">Northern mallard</name>
    <dbReference type="NCBI Taxonomy" id="8840"/>
    <lineage>
        <taxon>Eukaryota</taxon>
        <taxon>Metazoa</taxon>
        <taxon>Chordata</taxon>
        <taxon>Craniata</taxon>
        <taxon>Vertebrata</taxon>
        <taxon>Euteleostomi</taxon>
        <taxon>Archelosauria</taxon>
        <taxon>Archosauria</taxon>
        <taxon>Dinosauria</taxon>
        <taxon>Saurischia</taxon>
        <taxon>Theropoda</taxon>
        <taxon>Coelurosauria</taxon>
        <taxon>Aves</taxon>
        <taxon>Neognathae</taxon>
        <taxon>Galloanserae</taxon>
        <taxon>Anseriformes</taxon>
        <taxon>Anatidae</taxon>
        <taxon>Anatinae</taxon>
        <taxon>Anas</taxon>
    </lineage>
</organism>
<dbReference type="GeneTree" id="ENSGT00940000154284"/>
<dbReference type="InterPro" id="IPR014912">
    <property type="entry name" value="Sep15_SelM_dom"/>
</dbReference>
<evidence type="ECO:0000313" key="8">
    <source>
        <dbReference type="Proteomes" id="UP000016666"/>
    </source>
</evidence>
<evidence type="ECO:0000313" key="7">
    <source>
        <dbReference type="Ensembl" id="ENSAPLP00000031984.1"/>
    </source>
</evidence>
<dbReference type="STRING" id="8840.ENSAPLP00000031984"/>
<name>A0A493U1Q9_ANAPP</name>
<protein>
    <recommendedName>
        <fullName evidence="4">Selenoprotein M</fullName>
    </recommendedName>
</protein>
<dbReference type="GO" id="GO:0005788">
    <property type="term" value="C:endoplasmic reticulum lumen"/>
    <property type="evidence" value="ECO:0007669"/>
    <property type="project" value="TreeGrafter"/>
</dbReference>
<evidence type="ECO:0000256" key="2">
    <source>
        <dbReference type="ARBA" id="ARBA00022729"/>
    </source>
</evidence>
<reference evidence="7" key="2">
    <citation type="submission" date="2025-08" db="UniProtKB">
        <authorList>
            <consortium name="Ensembl"/>
        </authorList>
    </citation>
    <scope>IDENTIFICATION</scope>
</reference>
<dbReference type="PANTHER" id="PTHR13077">
    <property type="entry name" value="SELENOPROTEIN F"/>
    <property type="match status" value="1"/>
</dbReference>
<keyword evidence="2" id="KW-0732">Signal</keyword>
<evidence type="ECO:0000259" key="6">
    <source>
        <dbReference type="Pfam" id="PF08806"/>
    </source>
</evidence>
<dbReference type="PANTHER" id="PTHR13077:SF7">
    <property type="entry name" value="SELENOPROTEIN M"/>
    <property type="match status" value="1"/>
</dbReference>
<dbReference type="SUPFAM" id="SSF52833">
    <property type="entry name" value="Thioredoxin-like"/>
    <property type="match status" value="1"/>
</dbReference>
<evidence type="ECO:0000256" key="1">
    <source>
        <dbReference type="ARBA" id="ARBA00005742"/>
    </source>
</evidence>
<dbReference type="InterPro" id="IPR036249">
    <property type="entry name" value="Thioredoxin-like_sf"/>
</dbReference>
<evidence type="ECO:0000256" key="3">
    <source>
        <dbReference type="ARBA" id="ARBA00022933"/>
    </source>
</evidence>
<keyword evidence="3" id="KW-0712">Selenocysteine</keyword>